<dbReference type="GO" id="GO:0010200">
    <property type="term" value="P:response to chitin"/>
    <property type="evidence" value="ECO:0007669"/>
    <property type="project" value="TreeGrafter"/>
</dbReference>
<evidence type="ECO:0000256" key="7">
    <source>
        <dbReference type="ARBA" id="ARBA00023163"/>
    </source>
</evidence>
<proteinExistence type="predicted"/>
<gene>
    <name evidence="9" type="ORF">Tci_419123</name>
</gene>
<evidence type="ECO:0000256" key="4">
    <source>
        <dbReference type="ARBA" id="ARBA00022771"/>
    </source>
</evidence>
<evidence type="ECO:0000256" key="1">
    <source>
        <dbReference type="ARBA" id="ARBA00004123"/>
    </source>
</evidence>
<keyword evidence="5" id="KW-0862">Zinc</keyword>
<accession>A0A699HN24</accession>
<keyword evidence="2" id="KW-0479">Metal-binding</keyword>
<evidence type="ECO:0000256" key="6">
    <source>
        <dbReference type="ARBA" id="ARBA00023015"/>
    </source>
</evidence>
<name>A0A699HN24_TANCI</name>
<evidence type="ECO:0000256" key="8">
    <source>
        <dbReference type="ARBA" id="ARBA00023242"/>
    </source>
</evidence>
<dbReference type="GO" id="GO:0008270">
    <property type="term" value="F:zinc ion binding"/>
    <property type="evidence" value="ECO:0007669"/>
    <property type="project" value="UniProtKB-KW"/>
</dbReference>
<keyword evidence="6" id="KW-0805">Transcription regulation</keyword>
<evidence type="ECO:0000256" key="2">
    <source>
        <dbReference type="ARBA" id="ARBA00022723"/>
    </source>
</evidence>
<keyword evidence="3" id="KW-0677">Repeat</keyword>
<dbReference type="GO" id="GO:0005634">
    <property type="term" value="C:nucleus"/>
    <property type="evidence" value="ECO:0007669"/>
    <property type="project" value="UniProtKB-SubCell"/>
</dbReference>
<organism evidence="9">
    <name type="scientific">Tanacetum cinerariifolium</name>
    <name type="common">Dalmatian daisy</name>
    <name type="synonym">Chrysanthemum cinerariifolium</name>
    <dbReference type="NCBI Taxonomy" id="118510"/>
    <lineage>
        <taxon>Eukaryota</taxon>
        <taxon>Viridiplantae</taxon>
        <taxon>Streptophyta</taxon>
        <taxon>Embryophyta</taxon>
        <taxon>Tracheophyta</taxon>
        <taxon>Spermatophyta</taxon>
        <taxon>Magnoliopsida</taxon>
        <taxon>eudicotyledons</taxon>
        <taxon>Gunneridae</taxon>
        <taxon>Pentapetalae</taxon>
        <taxon>asterids</taxon>
        <taxon>campanulids</taxon>
        <taxon>Asterales</taxon>
        <taxon>Asteraceae</taxon>
        <taxon>Asteroideae</taxon>
        <taxon>Anthemideae</taxon>
        <taxon>Anthemidinae</taxon>
        <taxon>Tanacetum</taxon>
    </lineage>
</organism>
<comment type="subcellular location">
    <subcellularLocation>
        <location evidence="1">Nucleus</location>
    </subcellularLocation>
</comment>
<dbReference type="EMBL" id="BKCJ010181380">
    <property type="protein sequence ID" value="GEY47149.1"/>
    <property type="molecule type" value="Genomic_DNA"/>
</dbReference>
<dbReference type="AlphaFoldDB" id="A0A699HN24"/>
<keyword evidence="8" id="KW-0539">Nucleus</keyword>
<keyword evidence="7" id="KW-0804">Transcription</keyword>
<reference evidence="9" key="1">
    <citation type="journal article" date="2019" name="Sci. Rep.">
        <title>Draft genome of Tanacetum cinerariifolium, the natural source of mosquito coil.</title>
        <authorList>
            <person name="Yamashiro T."/>
            <person name="Shiraishi A."/>
            <person name="Satake H."/>
            <person name="Nakayama K."/>
        </authorList>
    </citation>
    <scope>NUCLEOTIDE SEQUENCE</scope>
</reference>
<evidence type="ECO:0000256" key="3">
    <source>
        <dbReference type="ARBA" id="ARBA00022737"/>
    </source>
</evidence>
<sequence>MHMGTNAKRAKKKFKPFQALGGHQGIHKKIKPNKDNVDDMCMLRLNIIPNESVHQCKMCSKVFEIGHMRKHRHEKGGKRRRRRMERVAIKICFSLESSRTKAGLKSFLTGYFQFPYYFIMGGLRSREDDVQKISTSIFVMNFSEQFIACDLWGICTQYENVIDAFIPNRRSKAGFRFGKST</sequence>
<dbReference type="PANTHER" id="PTHR26374">
    <property type="entry name" value="ZINC FINGER PROTEIN ZAT5"/>
    <property type="match status" value="1"/>
</dbReference>
<comment type="caution">
    <text evidence="9">The sequence shown here is derived from an EMBL/GenBank/DDBJ whole genome shotgun (WGS) entry which is preliminary data.</text>
</comment>
<evidence type="ECO:0000313" key="9">
    <source>
        <dbReference type="EMBL" id="GEY47149.1"/>
    </source>
</evidence>
<dbReference type="PANTHER" id="PTHR26374:SF413">
    <property type="entry name" value="ZINC FINGER C2H2-TYPE_INTEGRASE DNA-BINDING DOMAIN-CONTAINING PROTEIN-RELATED"/>
    <property type="match status" value="1"/>
</dbReference>
<protein>
    <submittedName>
        <fullName evidence="9">Zinc finger, C2H2</fullName>
    </submittedName>
</protein>
<keyword evidence="4" id="KW-0863">Zinc-finger</keyword>
<evidence type="ECO:0000256" key="5">
    <source>
        <dbReference type="ARBA" id="ARBA00022833"/>
    </source>
</evidence>